<gene>
    <name evidence="1" type="ORF">EU91_0791</name>
</gene>
<dbReference type="STRING" id="59925.EU91_0791"/>
<reference evidence="2" key="1">
    <citation type="journal article" date="2014" name="Sci. Data">
        <title>Genomes of diverse isolates of the marine cyanobacterium Prochlorococcus.</title>
        <authorList>
            <person name="Biller S."/>
            <person name="Berube P."/>
            <person name="Thompson J."/>
            <person name="Kelly L."/>
            <person name="Roggensack S."/>
            <person name="Awad L."/>
            <person name="Roache-Johnson K."/>
            <person name="Ding H."/>
            <person name="Giovannoni S.J."/>
            <person name="Moore L.R."/>
            <person name="Chisholm S.W."/>
        </authorList>
    </citation>
    <scope>NUCLEOTIDE SEQUENCE [LARGE SCALE GENOMIC DNA]</scope>
    <source>
        <strain evidence="2">GP2</strain>
    </source>
</reference>
<dbReference type="PANTHER" id="PTHR34796">
    <property type="entry name" value="EXPRESSED PROTEIN"/>
    <property type="match status" value="1"/>
</dbReference>
<dbReference type="Gene3D" id="1.10.3450.10">
    <property type="entry name" value="TTHA0068-like"/>
    <property type="match status" value="1"/>
</dbReference>
<dbReference type="Pfam" id="PF03745">
    <property type="entry name" value="DUF309"/>
    <property type="match status" value="1"/>
</dbReference>
<protein>
    <recommendedName>
        <fullName evidence="3">DUF309 domain-containing protein</fullName>
    </recommendedName>
</protein>
<dbReference type="InterPro" id="IPR023203">
    <property type="entry name" value="TTHA0068_sf"/>
</dbReference>
<dbReference type="OrthoDB" id="165483at2"/>
<dbReference type="Proteomes" id="UP000030598">
    <property type="component" value="Unassembled WGS sequence"/>
</dbReference>
<comment type="caution">
    <text evidence="1">The sequence shown here is derived from an EMBL/GenBank/DDBJ whole genome shotgun (WGS) entry which is preliminary data.</text>
</comment>
<dbReference type="eggNOG" id="COG1547">
    <property type="taxonomic scope" value="Bacteria"/>
</dbReference>
<dbReference type="InterPro" id="IPR005500">
    <property type="entry name" value="DUF309"/>
</dbReference>
<dbReference type="EMBL" id="JNAH01000004">
    <property type="protein sequence ID" value="KGF87758.1"/>
    <property type="molecule type" value="Genomic_DNA"/>
</dbReference>
<accession>A0A0A1ZHP6</accession>
<evidence type="ECO:0000313" key="2">
    <source>
        <dbReference type="Proteomes" id="UP000030598"/>
    </source>
</evidence>
<dbReference type="RefSeq" id="WP_032524303.1">
    <property type="nucleotide sequence ID" value="NZ_CP138934.1"/>
</dbReference>
<evidence type="ECO:0008006" key="3">
    <source>
        <dbReference type="Google" id="ProtNLM"/>
    </source>
</evidence>
<dbReference type="AlphaFoldDB" id="A0A0A1ZHP6"/>
<sequence>MNEESAKSFQDSLFIALNLFNNHEWYEAHDAFEEIWNSLDGDERQVIQGILQVSVSQFHLSQGNLNGATILLGEGLGRIKTRTKIDLGVDLESFCQCLEDLLRKLQYRELLNENDKPFLKPL</sequence>
<dbReference type="SUPFAM" id="SSF140663">
    <property type="entry name" value="TTHA0068-like"/>
    <property type="match status" value="1"/>
</dbReference>
<organism evidence="1 2">
    <name type="scientific">Prochlorococcus marinus str. GP2</name>
    <dbReference type="NCBI Taxonomy" id="59925"/>
    <lineage>
        <taxon>Bacteria</taxon>
        <taxon>Bacillati</taxon>
        <taxon>Cyanobacteriota</taxon>
        <taxon>Cyanophyceae</taxon>
        <taxon>Synechococcales</taxon>
        <taxon>Prochlorococcaceae</taxon>
        <taxon>Prochlorococcus</taxon>
    </lineage>
</organism>
<evidence type="ECO:0000313" key="1">
    <source>
        <dbReference type="EMBL" id="KGF87758.1"/>
    </source>
</evidence>
<proteinExistence type="predicted"/>
<name>A0A0A1ZHP6_PROMR</name>
<dbReference type="PANTHER" id="PTHR34796:SF1">
    <property type="entry name" value="EXPRESSED PROTEIN"/>
    <property type="match status" value="1"/>
</dbReference>